<gene>
    <name evidence="2" type="ORF">g.3604</name>
</gene>
<name>A0A1B6I5S0_9HEMI</name>
<accession>A0A1B6I5S0</accession>
<feature type="region of interest" description="Disordered" evidence="1">
    <location>
        <begin position="1"/>
        <end position="27"/>
    </location>
</feature>
<feature type="non-terminal residue" evidence="2">
    <location>
        <position position="1"/>
    </location>
</feature>
<dbReference type="AlphaFoldDB" id="A0A1B6I5S0"/>
<dbReference type="EMBL" id="GECU01025435">
    <property type="protein sequence ID" value="JAS82271.1"/>
    <property type="molecule type" value="Transcribed_RNA"/>
</dbReference>
<evidence type="ECO:0000313" key="2">
    <source>
        <dbReference type="EMBL" id="JAS82271.1"/>
    </source>
</evidence>
<reference evidence="2" key="1">
    <citation type="submission" date="2015-11" db="EMBL/GenBank/DDBJ databases">
        <title>De novo transcriptome assembly of four potential Pierce s Disease insect vectors from Arizona vineyards.</title>
        <authorList>
            <person name="Tassone E.E."/>
        </authorList>
    </citation>
    <scope>NUCLEOTIDE SEQUENCE</scope>
</reference>
<sequence>TEKPPTSSQTGGNSQTPTEKLIETLPEKTSPVTGSYLKVKRCPPVTSQKLGENETYEQFFVRNIYSHQTKHPSLFLDNTHTKKKINQTRHNPRIFLNSNLLKKQYKMTS</sequence>
<proteinExistence type="predicted"/>
<protein>
    <submittedName>
        <fullName evidence="2">Uncharacterized protein</fullName>
    </submittedName>
</protein>
<feature type="compositionally biased region" description="Polar residues" evidence="1">
    <location>
        <begin position="1"/>
        <end position="18"/>
    </location>
</feature>
<evidence type="ECO:0000256" key="1">
    <source>
        <dbReference type="SAM" id="MobiDB-lite"/>
    </source>
</evidence>
<organism evidence="2">
    <name type="scientific">Homalodisca liturata</name>
    <dbReference type="NCBI Taxonomy" id="320908"/>
    <lineage>
        <taxon>Eukaryota</taxon>
        <taxon>Metazoa</taxon>
        <taxon>Ecdysozoa</taxon>
        <taxon>Arthropoda</taxon>
        <taxon>Hexapoda</taxon>
        <taxon>Insecta</taxon>
        <taxon>Pterygota</taxon>
        <taxon>Neoptera</taxon>
        <taxon>Paraneoptera</taxon>
        <taxon>Hemiptera</taxon>
        <taxon>Auchenorrhyncha</taxon>
        <taxon>Membracoidea</taxon>
        <taxon>Cicadellidae</taxon>
        <taxon>Cicadellinae</taxon>
        <taxon>Proconiini</taxon>
        <taxon>Homalodisca</taxon>
    </lineage>
</organism>